<evidence type="ECO:0000256" key="6">
    <source>
        <dbReference type="ARBA" id="ARBA00023125"/>
    </source>
</evidence>
<evidence type="ECO:0000313" key="12">
    <source>
        <dbReference type="Proteomes" id="UP000189703"/>
    </source>
</evidence>
<keyword evidence="12" id="KW-1185">Reference proteome</keyword>
<evidence type="ECO:0000256" key="5">
    <source>
        <dbReference type="ARBA" id="ARBA00023015"/>
    </source>
</evidence>
<dbReference type="PANTHER" id="PTHR31251:SF74">
    <property type="entry name" value="SQUAMOSA PROMOTER-BINDING-LIKE PROTEIN 2"/>
    <property type="match status" value="1"/>
</dbReference>
<reference evidence="13 14" key="1">
    <citation type="submission" date="2025-04" db="UniProtKB">
        <authorList>
            <consortium name="RefSeq"/>
        </authorList>
    </citation>
    <scope>IDENTIFICATION</scope>
</reference>
<dbReference type="PANTHER" id="PTHR31251">
    <property type="entry name" value="SQUAMOSA PROMOTER-BINDING-LIKE PROTEIN 4"/>
    <property type="match status" value="1"/>
</dbReference>
<organism evidence="12 13">
    <name type="scientific">Nelumbo nucifera</name>
    <name type="common">Sacred lotus</name>
    <dbReference type="NCBI Taxonomy" id="4432"/>
    <lineage>
        <taxon>Eukaryota</taxon>
        <taxon>Viridiplantae</taxon>
        <taxon>Streptophyta</taxon>
        <taxon>Embryophyta</taxon>
        <taxon>Tracheophyta</taxon>
        <taxon>Spermatophyta</taxon>
        <taxon>Magnoliopsida</taxon>
        <taxon>Proteales</taxon>
        <taxon>Nelumbonaceae</taxon>
        <taxon>Nelumbo</taxon>
    </lineage>
</organism>
<keyword evidence="7" id="KW-0804">Transcription</keyword>
<dbReference type="OrthoDB" id="514967at2759"/>
<evidence type="ECO:0000256" key="1">
    <source>
        <dbReference type="ARBA" id="ARBA00004123"/>
    </source>
</evidence>
<dbReference type="SUPFAM" id="SSF103612">
    <property type="entry name" value="SBT domain"/>
    <property type="match status" value="1"/>
</dbReference>
<dbReference type="AlphaFoldDB" id="A0A1U8BAX2"/>
<dbReference type="GO" id="GO:0005634">
    <property type="term" value="C:nucleus"/>
    <property type="evidence" value="ECO:0000318"/>
    <property type="project" value="GO_Central"/>
</dbReference>
<dbReference type="InterPro" id="IPR036893">
    <property type="entry name" value="SBP_sf"/>
</dbReference>
<dbReference type="GO" id="GO:0008270">
    <property type="term" value="F:zinc ion binding"/>
    <property type="evidence" value="ECO:0007669"/>
    <property type="project" value="UniProtKB-KW"/>
</dbReference>
<evidence type="ECO:0000313" key="14">
    <source>
        <dbReference type="RefSeq" id="XP_019055863.1"/>
    </source>
</evidence>
<dbReference type="PROSITE" id="PS51141">
    <property type="entry name" value="ZF_SBP"/>
    <property type="match status" value="1"/>
</dbReference>
<dbReference type="OMA" id="MEWEIDG"/>
<keyword evidence="8" id="KW-0539">Nucleus</keyword>
<dbReference type="FunFam" id="4.10.1100.10:FF:000001">
    <property type="entry name" value="Squamosa promoter-binding-like protein 14"/>
    <property type="match status" value="1"/>
</dbReference>
<evidence type="ECO:0000256" key="9">
    <source>
        <dbReference type="PROSITE-ProRule" id="PRU00470"/>
    </source>
</evidence>
<evidence type="ECO:0000256" key="3">
    <source>
        <dbReference type="ARBA" id="ARBA00022771"/>
    </source>
</evidence>
<keyword evidence="3 9" id="KW-0863">Zinc-finger</keyword>
<feature type="domain" description="SBP-type" evidence="11">
    <location>
        <begin position="181"/>
        <end position="258"/>
    </location>
</feature>
<keyword evidence="4" id="KW-0862">Zinc</keyword>
<dbReference type="STRING" id="4432.A0A1U8BAX2"/>
<dbReference type="InterPro" id="IPR044817">
    <property type="entry name" value="SBP-like"/>
</dbReference>
<evidence type="ECO:0000256" key="7">
    <source>
        <dbReference type="ARBA" id="ARBA00023163"/>
    </source>
</evidence>
<dbReference type="GeneID" id="104612661"/>
<sequence length="494" mass="54454">MRTSSVMEWNPKTPSQWDWENLVMFNGKANEIPRQVQPTDWGIEGDGGIDNGSVYSSAGGGCSGSDLGHGSSSKSSVSASVDSSSKGGIKMSNFNFETAEALSKDFRNKKELPRLEDTETSPTLGVSGSTEPLIGLKLGKRTYFEDICAGSTIKHSSFSVIPTSSSTTAKRSRASYQSTQTPRCQVEGCNLDLSSAKDYHRRHRVCESHSKCPKVIVAGLERRFCQQCSRFHDLSEFDEKKRSCRRRLSDHNARRRKPQPEAIQFNSARLSSSFYDGRQQMNLVLNRVPLIHTRPAADPTWESASDYKLTQTRGSLIRPAKAGGIDGQLHLPSNEMPNAISRHGHDSDRLLSSRGTNAEILSQGLEASGVASNLDTTPDLRRALSLLSTNSWGSTDPEPTSLDQIMHTNHTRMAQPVVPQDLPPPSSEYWQVEHQPAVSRVHSLGADDELMSGTYQHHPPLKRLNPKEFNAVLAWKVKSSTLCRSQNASVNSTF</sequence>
<feature type="region of interest" description="Disordered" evidence="10">
    <location>
        <begin position="64"/>
        <end position="86"/>
    </location>
</feature>
<dbReference type="GO" id="GO:0001216">
    <property type="term" value="F:DNA-binding transcription activator activity"/>
    <property type="evidence" value="ECO:0000318"/>
    <property type="project" value="GO_Central"/>
</dbReference>
<dbReference type="InterPro" id="IPR004333">
    <property type="entry name" value="SBP_dom"/>
</dbReference>
<evidence type="ECO:0000256" key="10">
    <source>
        <dbReference type="SAM" id="MobiDB-lite"/>
    </source>
</evidence>
<evidence type="ECO:0000256" key="8">
    <source>
        <dbReference type="ARBA" id="ARBA00023242"/>
    </source>
</evidence>
<evidence type="ECO:0000256" key="2">
    <source>
        <dbReference type="ARBA" id="ARBA00022723"/>
    </source>
</evidence>
<gene>
    <name evidence="13 14" type="primary">LOC104612661</name>
</gene>
<accession>A0A1U8BAX2</accession>
<dbReference type="eggNOG" id="ENOG502QTXG">
    <property type="taxonomic scope" value="Eukaryota"/>
</dbReference>
<dbReference type="RefSeq" id="XP_019055863.1">
    <property type="nucleotide sequence ID" value="XM_019200318.1"/>
</dbReference>
<evidence type="ECO:0000256" key="4">
    <source>
        <dbReference type="ARBA" id="ARBA00022833"/>
    </source>
</evidence>
<comment type="subcellular location">
    <subcellularLocation>
        <location evidence="1">Nucleus</location>
    </subcellularLocation>
</comment>
<dbReference type="RefSeq" id="XP_010278483.1">
    <property type="nucleotide sequence ID" value="XM_010280181.2"/>
</dbReference>
<keyword evidence="2" id="KW-0479">Metal-binding</keyword>
<dbReference type="Proteomes" id="UP000189703">
    <property type="component" value="Unplaced"/>
</dbReference>
<evidence type="ECO:0000259" key="11">
    <source>
        <dbReference type="PROSITE" id="PS51141"/>
    </source>
</evidence>
<proteinExistence type="predicted"/>
<dbReference type="Pfam" id="PF03110">
    <property type="entry name" value="SBP"/>
    <property type="match status" value="1"/>
</dbReference>
<dbReference type="Gene3D" id="4.10.1100.10">
    <property type="entry name" value="Transcription factor, SBP-box domain"/>
    <property type="match status" value="1"/>
</dbReference>
<name>A0A1U8BAX2_NELNU</name>
<evidence type="ECO:0000313" key="13">
    <source>
        <dbReference type="RefSeq" id="XP_010278483.1"/>
    </source>
</evidence>
<keyword evidence="5" id="KW-0805">Transcription regulation</keyword>
<dbReference type="KEGG" id="nnu:104612661"/>
<protein>
    <submittedName>
        <fullName evidence="13 14">Squamosa promoter-binding-like protein 3 isoform X1</fullName>
    </submittedName>
</protein>
<keyword evidence="6" id="KW-0238">DNA-binding</keyword>
<dbReference type="GO" id="GO:0000976">
    <property type="term" value="F:transcription cis-regulatory region binding"/>
    <property type="evidence" value="ECO:0000318"/>
    <property type="project" value="GO_Central"/>
</dbReference>